<keyword evidence="4" id="KW-1185">Reference proteome</keyword>
<gene>
    <name evidence="3" type="ORF">NCGR_LOCUS66250</name>
</gene>
<dbReference type="AlphaFoldDB" id="A0A811SNJ7"/>
<accession>A0A811SNJ7</accession>
<dbReference type="Gene3D" id="1.10.287.2250">
    <property type="match status" value="1"/>
</dbReference>
<dbReference type="InterPro" id="IPR013201">
    <property type="entry name" value="Prot_inhib_I29"/>
</dbReference>
<feature type="compositionally biased region" description="Polar residues" evidence="1">
    <location>
        <begin position="216"/>
        <end position="225"/>
    </location>
</feature>
<comment type="caution">
    <text evidence="3">The sequence shown here is derived from an EMBL/GenBank/DDBJ whole genome shotgun (WGS) entry which is preliminary data.</text>
</comment>
<dbReference type="Pfam" id="PF08246">
    <property type="entry name" value="Inhibitor_I29"/>
    <property type="match status" value="1"/>
</dbReference>
<feature type="region of interest" description="Disordered" evidence="1">
    <location>
        <begin position="196"/>
        <end position="225"/>
    </location>
</feature>
<dbReference type="Proteomes" id="UP000604825">
    <property type="component" value="Unassembled WGS sequence"/>
</dbReference>
<reference evidence="3" key="1">
    <citation type="submission" date="2020-10" db="EMBL/GenBank/DDBJ databases">
        <authorList>
            <person name="Han B."/>
            <person name="Lu T."/>
            <person name="Zhao Q."/>
            <person name="Huang X."/>
            <person name="Zhao Y."/>
        </authorList>
    </citation>
    <scope>NUCLEOTIDE SEQUENCE</scope>
</reference>
<sequence>MASLILRAAARVSSSAASAAYRFAAAAAARSGSGGAAASDPLKHSSSVAAAGTARSPASSGSVHPPVAAGAPRSSLSHDTIAKLQAVMAGAPFVQPDWAKFEANEKDLESDDALRDLYERWCKFFNQERDREEMARRFSYFKETVMRVEENKKSDLPYSLGINKFADGKLSELYGKSKTRKYVRRPRSASPIYGSEVGFSFNRDPAANKGPGQAAATETSKPSAI</sequence>
<feature type="region of interest" description="Disordered" evidence="1">
    <location>
        <begin position="48"/>
        <end position="74"/>
    </location>
</feature>
<dbReference type="OrthoDB" id="696293at2759"/>
<evidence type="ECO:0000259" key="2">
    <source>
        <dbReference type="SMART" id="SM00848"/>
    </source>
</evidence>
<dbReference type="EMBL" id="CAJGYO010000400">
    <property type="protein sequence ID" value="CAD6342152.1"/>
    <property type="molecule type" value="Genomic_DNA"/>
</dbReference>
<protein>
    <recommendedName>
        <fullName evidence="2">Cathepsin propeptide inhibitor domain-containing protein</fullName>
    </recommendedName>
</protein>
<dbReference type="SMART" id="SM00848">
    <property type="entry name" value="Inhibitor_I29"/>
    <property type="match status" value="1"/>
</dbReference>
<organism evidence="3 4">
    <name type="scientific">Miscanthus lutarioriparius</name>
    <dbReference type="NCBI Taxonomy" id="422564"/>
    <lineage>
        <taxon>Eukaryota</taxon>
        <taxon>Viridiplantae</taxon>
        <taxon>Streptophyta</taxon>
        <taxon>Embryophyta</taxon>
        <taxon>Tracheophyta</taxon>
        <taxon>Spermatophyta</taxon>
        <taxon>Magnoliopsida</taxon>
        <taxon>Liliopsida</taxon>
        <taxon>Poales</taxon>
        <taxon>Poaceae</taxon>
        <taxon>PACMAD clade</taxon>
        <taxon>Panicoideae</taxon>
        <taxon>Andropogonodae</taxon>
        <taxon>Andropogoneae</taxon>
        <taxon>Saccharinae</taxon>
        <taxon>Miscanthus</taxon>
    </lineage>
</organism>
<evidence type="ECO:0000256" key="1">
    <source>
        <dbReference type="SAM" id="MobiDB-lite"/>
    </source>
</evidence>
<feature type="domain" description="Cathepsin propeptide inhibitor" evidence="2">
    <location>
        <begin position="118"/>
        <end position="173"/>
    </location>
</feature>
<proteinExistence type="predicted"/>
<dbReference type="SUPFAM" id="SSF54001">
    <property type="entry name" value="Cysteine proteinases"/>
    <property type="match status" value="1"/>
</dbReference>
<dbReference type="InterPro" id="IPR038765">
    <property type="entry name" value="Papain-like_cys_pep_sf"/>
</dbReference>
<evidence type="ECO:0000313" key="4">
    <source>
        <dbReference type="Proteomes" id="UP000604825"/>
    </source>
</evidence>
<evidence type="ECO:0000313" key="3">
    <source>
        <dbReference type="EMBL" id="CAD6342152.1"/>
    </source>
</evidence>
<name>A0A811SNJ7_9POAL</name>